<dbReference type="EMBL" id="KV428176">
    <property type="protein sequence ID" value="KZT34542.1"/>
    <property type="molecule type" value="Genomic_DNA"/>
</dbReference>
<accession>A0A165ZQR4</accession>
<protein>
    <submittedName>
        <fullName evidence="1">Uncharacterized protein</fullName>
    </submittedName>
</protein>
<sequence length="280" mass="32088">MPKNPNLIFREEAVRPLWEDICIRVAVPDVRVAAVSLQISNLKEKYFRRVLSLHIIADSTSLHALNTFNMNNLLFQTRFTLRRLSALKNLALNVSATDNVGTIPFPRLRELTGSADTLALFAQETPLESCTLINVPEESSLFILKTAPLDGPFLHLTSLKITEQEPVLDREFLEVLTELTPNIRKLKGFRINEEFLSEDPRKAICLGKLERLVISEHAYKYAPLDKWGVQRAILELPSIFPSLATVIYTHANMHWKGTLRCHFNHKGYRMFERGFPPSYY</sequence>
<reference evidence="1 2" key="1">
    <citation type="journal article" date="2016" name="Mol. Biol. Evol.">
        <title>Comparative Genomics of Early-Diverging Mushroom-Forming Fungi Provides Insights into the Origins of Lignocellulose Decay Capabilities.</title>
        <authorList>
            <person name="Nagy L.G."/>
            <person name="Riley R."/>
            <person name="Tritt A."/>
            <person name="Adam C."/>
            <person name="Daum C."/>
            <person name="Floudas D."/>
            <person name="Sun H."/>
            <person name="Yadav J.S."/>
            <person name="Pangilinan J."/>
            <person name="Larsson K.H."/>
            <person name="Matsuura K."/>
            <person name="Barry K."/>
            <person name="Labutti K."/>
            <person name="Kuo R."/>
            <person name="Ohm R.A."/>
            <person name="Bhattacharya S.S."/>
            <person name="Shirouzu T."/>
            <person name="Yoshinaga Y."/>
            <person name="Martin F.M."/>
            <person name="Grigoriev I.V."/>
            <person name="Hibbett D.S."/>
        </authorList>
    </citation>
    <scope>NUCLEOTIDE SEQUENCE [LARGE SCALE GENOMIC DNA]</scope>
    <source>
        <strain evidence="1 2">HHB10207 ss-3</strain>
    </source>
</reference>
<evidence type="ECO:0000313" key="2">
    <source>
        <dbReference type="Proteomes" id="UP000076798"/>
    </source>
</evidence>
<evidence type="ECO:0000313" key="1">
    <source>
        <dbReference type="EMBL" id="KZT34542.1"/>
    </source>
</evidence>
<gene>
    <name evidence="1" type="ORF">SISSUDRAFT_1036208</name>
</gene>
<name>A0A165ZQR4_9AGAM</name>
<dbReference type="AlphaFoldDB" id="A0A165ZQR4"/>
<keyword evidence="2" id="KW-1185">Reference proteome</keyword>
<proteinExistence type="predicted"/>
<organism evidence="1 2">
    <name type="scientific">Sistotremastrum suecicum HHB10207 ss-3</name>
    <dbReference type="NCBI Taxonomy" id="1314776"/>
    <lineage>
        <taxon>Eukaryota</taxon>
        <taxon>Fungi</taxon>
        <taxon>Dikarya</taxon>
        <taxon>Basidiomycota</taxon>
        <taxon>Agaricomycotina</taxon>
        <taxon>Agaricomycetes</taxon>
        <taxon>Sistotremastrales</taxon>
        <taxon>Sistotremastraceae</taxon>
        <taxon>Sistotremastrum</taxon>
    </lineage>
</organism>
<dbReference type="Proteomes" id="UP000076798">
    <property type="component" value="Unassembled WGS sequence"/>
</dbReference>